<dbReference type="EMBL" id="HACG01020634">
    <property type="protein sequence ID" value="CEK67499.1"/>
    <property type="molecule type" value="Transcribed_RNA"/>
</dbReference>
<evidence type="ECO:0000256" key="8">
    <source>
        <dbReference type="ARBA" id="ARBA00035344"/>
    </source>
</evidence>
<evidence type="ECO:0000256" key="5">
    <source>
        <dbReference type="ARBA" id="ARBA00023128"/>
    </source>
</evidence>
<reference evidence="9" key="1">
    <citation type="submission" date="2014-12" db="EMBL/GenBank/DDBJ databases">
        <title>Insight into the proteome of Arion vulgaris.</title>
        <authorList>
            <person name="Aradska J."/>
            <person name="Bulat T."/>
            <person name="Smidak R."/>
            <person name="Sarate P."/>
            <person name="Gangsoo J."/>
            <person name="Sialana F."/>
            <person name="Bilban M."/>
            <person name="Lubec G."/>
        </authorList>
    </citation>
    <scope>NUCLEOTIDE SEQUENCE</scope>
    <source>
        <tissue evidence="9">Skin</tissue>
    </source>
</reference>
<keyword evidence="6" id="KW-0687">Ribonucleoprotein</keyword>
<proteinExistence type="inferred from homology"/>
<evidence type="ECO:0000256" key="2">
    <source>
        <dbReference type="ARBA" id="ARBA00009672"/>
    </source>
</evidence>
<dbReference type="Pfam" id="PF14943">
    <property type="entry name" value="MRP-S26"/>
    <property type="match status" value="1"/>
</dbReference>
<evidence type="ECO:0000256" key="1">
    <source>
        <dbReference type="ARBA" id="ARBA00004173"/>
    </source>
</evidence>
<dbReference type="AlphaFoldDB" id="A0A0B6ZFX9"/>
<dbReference type="PANTHER" id="PTHR21035:SF2">
    <property type="entry name" value="SMALL RIBOSOMAL SUBUNIT PROTEIN MS26"/>
    <property type="match status" value="1"/>
</dbReference>
<keyword evidence="4" id="KW-0689">Ribosomal protein</keyword>
<sequence length="211" mass="24589">MSSRIHLPVARSIKEIILLGSSTQRSPIVHIVRFRKPWWVPIAKSKEFYVRKPTPIIPEEYDELKHRYRVYRAEVESIRLFLKIQLSENEVRLAQEQVTHDTAELDDMIKHAQEWNTSISVSRNERQETEKLKEEQHLQLLQQKYAENQVSVTAAAKDALLKHQAVSSDFIQPDKLEEAIEKMLDSRSDYNYAITKSGSILPGEFPDRTAH</sequence>
<dbReference type="PANTHER" id="PTHR21035">
    <property type="entry name" value="28S RIBOSOMAL PROTEIN S26, MITOCHONDRIAL"/>
    <property type="match status" value="1"/>
</dbReference>
<evidence type="ECO:0000256" key="3">
    <source>
        <dbReference type="ARBA" id="ARBA00022946"/>
    </source>
</evidence>
<evidence type="ECO:0000313" key="9">
    <source>
        <dbReference type="EMBL" id="CEK67499.1"/>
    </source>
</evidence>
<dbReference type="InterPro" id="IPR026140">
    <property type="entry name" value="Ribosomal_mS26"/>
</dbReference>
<accession>A0A0B6ZFX9</accession>
<protein>
    <recommendedName>
        <fullName evidence="7">Small ribosomal subunit protein mS26</fullName>
    </recommendedName>
    <alternativeName>
        <fullName evidence="8">28S ribosomal protein S26, mitochondrial</fullName>
    </alternativeName>
</protein>
<evidence type="ECO:0000256" key="7">
    <source>
        <dbReference type="ARBA" id="ARBA00035138"/>
    </source>
</evidence>
<dbReference type="GO" id="GO:0005763">
    <property type="term" value="C:mitochondrial small ribosomal subunit"/>
    <property type="evidence" value="ECO:0007669"/>
    <property type="project" value="InterPro"/>
</dbReference>
<evidence type="ECO:0000256" key="6">
    <source>
        <dbReference type="ARBA" id="ARBA00023274"/>
    </source>
</evidence>
<organism evidence="9">
    <name type="scientific">Arion vulgaris</name>
    <dbReference type="NCBI Taxonomy" id="1028688"/>
    <lineage>
        <taxon>Eukaryota</taxon>
        <taxon>Metazoa</taxon>
        <taxon>Spiralia</taxon>
        <taxon>Lophotrochozoa</taxon>
        <taxon>Mollusca</taxon>
        <taxon>Gastropoda</taxon>
        <taxon>Heterobranchia</taxon>
        <taxon>Euthyneura</taxon>
        <taxon>Panpulmonata</taxon>
        <taxon>Eupulmonata</taxon>
        <taxon>Stylommatophora</taxon>
        <taxon>Helicina</taxon>
        <taxon>Arionoidea</taxon>
        <taxon>Arionidae</taxon>
        <taxon>Arion</taxon>
    </lineage>
</organism>
<name>A0A0B6ZFX9_9EUPU</name>
<keyword evidence="3" id="KW-0809">Transit peptide</keyword>
<gene>
    <name evidence="9" type="primary">ORF62839</name>
</gene>
<keyword evidence="5" id="KW-0496">Mitochondrion</keyword>
<comment type="similarity">
    <text evidence="2">Belongs to the mitochondrion-specific ribosomal protein mS26 family.</text>
</comment>
<evidence type="ECO:0000256" key="4">
    <source>
        <dbReference type="ARBA" id="ARBA00022980"/>
    </source>
</evidence>
<comment type="subcellular location">
    <subcellularLocation>
        <location evidence="1">Mitochondrion</location>
    </subcellularLocation>
</comment>